<evidence type="ECO:0000313" key="8">
    <source>
        <dbReference type="Proteomes" id="UP000037460"/>
    </source>
</evidence>
<organism evidence="7 8">
    <name type="scientific">Chrysochromulina tobinii</name>
    <dbReference type="NCBI Taxonomy" id="1460289"/>
    <lineage>
        <taxon>Eukaryota</taxon>
        <taxon>Haptista</taxon>
        <taxon>Haptophyta</taxon>
        <taxon>Prymnesiophyceae</taxon>
        <taxon>Prymnesiales</taxon>
        <taxon>Chrysochromulinaceae</taxon>
        <taxon>Chrysochromulina</taxon>
    </lineage>
</organism>
<dbReference type="AlphaFoldDB" id="A0A0M0K2R1"/>
<dbReference type="GO" id="GO:0005681">
    <property type="term" value="C:spliceosomal complex"/>
    <property type="evidence" value="ECO:0007669"/>
    <property type="project" value="TreeGrafter"/>
</dbReference>
<keyword evidence="8" id="KW-1185">Reference proteome</keyword>
<evidence type="ECO:0000256" key="2">
    <source>
        <dbReference type="ARBA" id="ARBA00022553"/>
    </source>
</evidence>
<keyword evidence="2" id="KW-0597">Phosphoprotein</keyword>
<accession>A0A0M0K2R1</accession>
<evidence type="ECO:0000259" key="6">
    <source>
        <dbReference type="SMART" id="SM01156"/>
    </source>
</evidence>
<dbReference type="GO" id="GO:0010467">
    <property type="term" value="P:gene expression"/>
    <property type="evidence" value="ECO:0007669"/>
    <property type="project" value="UniProtKB-ARBA"/>
</dbReference>
<dbReference type="Pfam" id="PF08216">
    <property type="entry name" value="CTNNBL"/>
    <property type="match status" value="1"/>
</dbReference>
<evidence type="ECO:0000313" key="7">
    <source>
        <dbReference type="EMBL" id="KOO32882.1"/>
    </source>
</evidence>
<dbReference type="Proteomes" id="UP000037460">
    <property type="component" value="Unassembled WGS sequence"/>
</dbReference>
<evidence type="ECO:0000256" key="5">
    <source>
        <dbReference type="ARBA" id="ARBA00023242"/>
    </source>
</evidence>
<sequence>MADALEELESHALGKRPAAAAAASSSTFASGPAKRARGPSAAQLLAEAELELERSKVDVDVMDANSLKGLILHVEKQINQNTQLRMKYADQPERFMDSELELYQALKGLHAVAAAPELYPVFVKTRCVPSLIGLLAHENVDISSDVLDLMQEMTSAEDATPDDLLVLVDALLEHEAAATLVDHMKRLDEAKEEEAAAVHSTLSIFESVLEARPDAAVALAQSAGLLSWLLQRVRVRGFHAIKLYASELLSMLLQQNASNQAYLGATCDGVIGLLTAVAQYKRKEPQDLEEAELVENLFNALSSALSLEANQVLFLRAEGLELMLLTLKEAKYAARGALRVLDAALVANGANAERFADLRGFKTLFPLLGGAPPPPPSFAKGRGEREAAQRAHDAHVVGILGTLFYQLEGEHRQRLLGLTTLQLIDTLLGFLVTSRAKPLRVGVLQGLYVQGRSLHDVALNLEEYTRLGLSDAASRTDSKRDAHLAKLNEGVRALLLKYQPADAGTTRGEPLEALEDVTQTRGLVGSYEQTVD</sequence>
<evidence type="ECO:0000256" key="3">
    <source>
        <dbReference type="ARBA" id="ARBA00022737"/>
    </source>
</evidence>
<gene>
    <name evidence="7" type="ORF">Ctob_012969</name>
</gene>
<name>A0A0M0K2R1_9EUKA</name>
<keyword evidence="4" id="KW-0175">Coiled coil</keyword>
<dbReference type="OrthoDB" id="1898821at2759"/>
<dbReference type="InterPro" id="IPR011989">
    <property type="entry name" value="ARM-like"/>
</dbReference>
<evidence type="ECO:0000256" key="4">
    <source>
        <dbReference type="ARBA" id="ARBA00023054"/>
    </source>
</evidence>
<keyword evidence="5" id="KW-0539">Nucleus</keyword>
<reference evidence="8" key="1">
    <citation type="journal article" date="2015" name="PLoS Genet.">
        <title>Genome Sequence and Transcriptome Analyses of Chrysochromulina tobin: Metabolic Tools for Enhanced Algal Fitness in the Prominent Order Prymnesiales (Haptophyceae).</title>
        <authorList>
            <person name="Hovde B.T."/>
            <person name="Deodato C.R."/>
            <person name="Hunsperger H.M."/>
            <person name="Ryken S.A."/>
            <person name="Yost W."/>
            <person name="Jha R.K."/>
            <person name="Patterson J."/>
            <person name="Monnat R.J. Jr."/>
            <person name="Barlow S.B."/>
            <person name="Starkenburg S.R."/>
            <person name="Cattolico R.A."/>
        </authorList>
    </citation>
    <scope>NUCLEOTIDE SEQUENCE</scope>
    <source>
        <strain evidence="8">CCMP291</strain>
    </source>
</reference>
<comment type="subcellular location">
    <subcellularLocation>
        <location evidence="1">Nucleus</location>
    </subcellularLocation>
</comment>
<evidence type="ECO:0000256" key="1">
    <source>
        <dbReference type="ARBA" id="ARBA00004123"/>
    </source>
</evidence>
<comment type="caution">
    <text evidence="7">The sequence shown here is derived from an EMBL/GenBank/DDBJ whole genome shotgun (WGS) entry which is preliminary data.</text>
</comment>
<dbReference type="InterPro" id="IPR016024">
    <property type="entry name" value="ARM-type_fold"/>
</dbReference>
<feature type="domain" description="Beta-catenin-like protein 1 N-terminal" evidence="6">
    <location>
        <begin position="37"/>
        <end position="147"/>
    </location>
</feature>
<protein>
    <submittedName>
        <fullName evidence="7">Beta-catenin-like protein 1-like protein</fullName>
    </submittedName>
</protein>
<keyword evidence="3" id="KW-0677">Repeat</keyword>
<proteinExistence type="predicted"/>
<dbReference type="PANTHER" id="PTHR14978">
    <property type="entry name" value="BETA-CATENIN-LIKE PROTEIN 1 NUCLEAR ASSOCIATED PROTEIN"/>
    <property type="match status" value="1"/>
</dbReference>
<dbReference type="SMART" id="SM01156">
    <property type="entry name" value="DUF1716"/>
    <property type="match status" value="1"/>
</dbReference>
<dbReference type="PANTHER" id="PTHR14978:SF0">
    <property type="entry name" value="BETA-CATENIN-LIKE PROTEIN 1"/>
    <property type="match status" value="1"/>
</dbReference>
<dbReference type="FunFam" id="1.25.10.10:FF:001136">
    <property type="entry name" value="Beta-catenin-like protein 1"/>
    <property type="match status" value="1"/>
</dbReference>
<dbReference type="EMBL" id="JWZX01001659">
    <property type="protein sequence ID" value="KOO32882.1"/>
    <property type="molecule type" value="Genomic_DNA"/>
</dbReference>
<dbReference type="InterPro" id="IPR039678">
    <property type="entry name" value="CTNNBL1"/>
</dbReference>
<dbReference type="SUPFAM" id="SSF48371">
    <property type="entry name" value="ARM repeat"/>
    <property type="match status" value="1"/>
</dbReference>
<dbReference type="Gene3D" id="1.25.10.10">
    <property type="entry name" value="Leucine-rich Repeat Variant"/>
    <property type="match status" value="1"/>
</dbReference>
<dbReference type="InterPro" id="IPR013180">
    <property type="entry name" value="CTNNBL1_N"/>
</dbReference>